<evidence type="ECO:0000313" key="2">
    <source>
        <dbReference type="EMBL" id="CDW74165.1"/>
    </source>
</evidence>
<dbReference type="Proteomes" id="UP000039865">
    <property type="component" value="Unassembled WGS sequence"/>
</dbReference>
<dbReference type="EMBL" id="CCKQ01003060">
    <property type="protein sequence ID" value="CDW74165.1"/>
    <property type="molecule type" value="Genomic_DNA"/>
</dbReference>
<sequence length="817" mass="93995">MKTPRQSYKTLRTSLLASESSHRSTFSKRTELHYLLKRIIVPNCMTLIRIRMELIQNLVLITILTLQRSNSPPPQIEPKSDKIDSAITKNKKQNPYNKAQNMLENNSTNKSENNALKLINPHKFIQQNNFIPVPPINNGSQQKPNMGIYQPPSSAAMFSQPISFYPSGENITQHKIPSRQEQRQKNLYVFTTPLINNSSNIGGPFQEALMREKTRGLNSSNNQNNNNRYRDSTYLTEEQKFIIDQASEEQGNSDGSLSDRIVNISQEFINRQVDEEELRQSVTTEGDVQEEVKVENDDPYYYQNHPNKRLSGGNSNILGAVKANHKLKVKEQYSPYRQSQARLSKNSIRYFQQVPQKQIQSDIHKNLDTEASYNTNSKVVKRTIFTNNNGVQRRQSPQNLISSSNTSRIQPLAERQIYQSEEPQIYVETGERLLTKTPMNMHHQRLNINTSNQGNYKDLIFIRSRSHSKGNGQKRIRVHSNNNVININSQSQLSNRSRSGSSASSQSINTIQRMKIEDQNAIMTPQKMTLSPGATFQQRGRKIIQNKNPQYISPNRNSPITQTQSTPQAQPNFGFTLQGSNTNLINHIVQDQHQYQNEQQQLPSRTDRIKQTLKNIISNQQQQIEEQCKNLPQSTTNSNNQSKPKFILNKKKIKLKPLDSYNNFNFNHLSLGSQRAKRDYSNIRNAGGLREVLSPFQDEQLISSLSKQNEGLQQMINYQVQQIQSIESNIQHQQMQQQPKIQVSKQAIKNRLRQSYENHTSPNRYSIMSSIANSNRIFGSGISPTTELRNSNNDFNLENKVKSKDRNQNQIIRYQQQ</sequence>
<dbReference type="AlphaFoldDB" id="A0A077ZW36"/>
<keyword evidence="3" id="KW-1185">Reference proteome</keyword>
<feature type="region of interest" description="Disordered" evidence="1">
    <location>
        <begin position="70"/>
        <end position="92"/>
    </location>
</feature>
<name>A0A077ZW36_STYLE</name>
<dbReference type="InParanoid" id="A0A077ZW36"/>
<feature type="compositionally biased region" description="Low complexity" evidence="1">
    <location>
        <begin position="480"/>
        <end position="508"/>
    </location>
</feature>
<evidence type="ECO:0000313" key="3">
    <source>
        <dbReference type="Proteomes" id="UP000039865"/>
    </source>
</evidence>
<reference evidence="2 3" key="1">
    <citation type="submission" date="2014-06" db="EMBL/GenBank/DDBJ databases">
        <authorList>
            <person name="Swart Estienne"/>
        </authorList>
    </citation>
    <scope>NUCLEOTIDE SEQUENCE [LARGE SCALE GENOMIC DNA]</scope>
    <source>
        <strain evidence="2 3">130c</strain>
    </source>
</reference>
<proteinExistence type="predicted"/>
<gene>
    <name evidence="2" type="primary">Contig964.g1055</name>
    <name evidence="2" type="ORF">STYLEM_3159</name>
</gene>
<feature type="compositionally biased region" description="Basic residues" evidence="1">
    <location>
        <begin position="466"/>
        <end position="478"/>
    </location>
</feature>
<organism evidence="2 3">
    <name type="scientific">Stylonychia lemnae</name>
    <name type="common">Ciliate</name>
    <dbReference type="NCBI Taxonomy" id="5949"/>
    <lineage>
        <taxon>Eukaryota</taxon>
        <taxon>Sar</taxon>
        <taxon>Alveolata</taxon>
        <taxon>Ciliophora</taxon>
        <taxon>Intramacronucleata</taxon>
        <taxon>Spirotrichea</taxon>
        <taxon>Stichotrichia</taxon>
        <taxon>Sporadotrichida</taxon>
        <taxon>Oxytrichidae</taxon>
        <taxon>Stylonychinae</taxon>
        <taxon>Stylonychia</taxon>
    </lineage>
</organism>
<feature type="region of interest" description="Disordered" evidence="1">
    <location>
        <begin position="466"/>
        <end position="508"/>
    </location>
</feature>
<evidence type="ECO:0000256" key="1">
    <source>
        <dbReference type="SAM" id="MobiDB-lite"/>
    </source>
</evidence>
<accession>A0A077ZW36</accession>
<protein>
    <submittedName>
        <fullName evidence="2">Uncharacterized protein</fullName>
    </submittedName>
</protein>